<sequence>MALMTLCKDCGAKIPYRTTRCKECTSKREEQLKDNTKRYNSDRYIRDKANEDKIRMFYVSNEWKKKRQEIVRRDSNHCIICKALCRYEPSNDVHHIVPLLKDFSKRLDNDNLISLCSYHHKQVHLNNIDNKNKLNKYINQLINSDKFVKKLLKIEN</sequence>
<dbReference type="InterPro" id="IPR002711">
    <property type="entry name" value="HNH"/>
</dbReference>
<keyword evidence="3" id="KW-1185">Reference proteome</keyword>
<proteinExistence type="predicted"/>
<protein>
    <recommendedName>
        <fullName evidence="1">HNH domain-containing protein</fullName>
    </recommendedName>
</protein>
<gene>
    <name evidence="2" type="ORF">CHL78_000855</name>
</gene>
<comment type="caution">
    <text evidence="2">The sequence shown here is derived from an EMBL/GenBank/DDBJ whole genome shotgun (WGS) entry which is preliminary data.</text>
</comment>
<organism evidence="2 3">
    <name type="scientific">Romboutsia weinsteinii</name>
    <dbReference type="NCBI Taxonomy" id="2020949"/>
    <lineage>
        <taxon>Bacteria</taxon>
        <taxon>Bacillati</taxon>
        <taxon>Bacillota</taxon>
        <taxon>Clostridia</taxon>
        <taxon>Peptostreptococcales</taxon>
        <taxon>Peptostreptococcaceae</taxon>
        <taxon>Romboutsia</taxon>
    </lineage>
</organism>
<dbReference type="GO" id="GO:0004519">
    <property type="term" value="F:endonuclease activity"/>
    <property type="evidence" value="ECO:0007669"/>
    <property type="project" value="InterPro"/>
</dbReference>
<dbReference type="Gene3D" id="3.30.40.190">
    <property type="match status" value="1"/>
</dbReference>
<evidence type="ECO:0000259" key="1">
    <source>
        <dbReference type="Pfam" id="PF01844"/>
    </source>
</evidence>
<reference evidence="2 3" key="1">
    <citation type="journal article" date="2017" name="Genome Announc.">
        <title>Draft Genome Sequence of Romboutsia weinsteinii sp. nov. Strain CCRI-19649(T) Isolated from Surface Water.</title>
        <authorList>
            <person name="Maheux A.F."/>
            <person name="Boudreau D.K."/>
            <person name="Berube E."/>
            <person name="Boissinot M."/>
            <person name="Cantin P."/>
            <person name="Raymond F."/>
            <person name="Corbeil J."/>
            <person name="Omar R.F."/>
            <person name="Bergeron M.G."/>
        </authorList>
    </citation>
    <scope>NUCLEOTIDE SEQUENCE [LARGE SCALE GENOMIC DNA]</scope>
    <source>
        <strain evidence="2 3">CCRI-19649</strain>
    </source>
</reference>
<dbReference type="Proteomes" id="UP000215694">
    <property type="component" value="Unassembled WGS sequence"/>
</dbReference>
<evidence type="ECO:0000313" key="2">
    <source>
        <dbReference type="EMBL" id="RDY29751.1"/>
    </source>
</evidence>
<dbReference type="EMBL" id="NOJY02000001">
    <property type="protein sequence ID" value="RDY29751.1"/>
    <property type="molecule type" value="Genomic_DNA"/>
</dbReference>
<name>A0A371JAF6_9FIRM</name>
<dbReference type="Pfam" id="PF01844">
    <property type="entry name" value="HNH"/>
    <property type="match status" value="1"/>
</dbReference>
<dbReference type="GO" id="GO:0008270">
    <property type="term" value="F:zinc ion binding"/>
    <property type="evidence" value="ECO:0007669"/>
    <property type="project" value="InterPro"/>
</dbReference>
<accession>A0A371JAF6</accession>
<dbReference type="GO" id="GO:0003676">
    <property type="term" value="F:nucleic acid binding"/>
    <property type="evidence" value="ECO:0007669"/>
    <property type="project" value="InterPro"/>
</dbReference>
<feature type="domain" description="HNH" evidence="1">
    <location>
        <begin position="78"/>
        <end position="124"/>
    </location>
</feature>
<dbReference type="AlphaFoldDB" id="A0A371JAF6"/>
<evidence type="ECO:0000313" key="3">
    <source>
        <dbReference type="Proteomes" id="UP000215694"/>
    </source>
</evidence>
<dbReference type="RefSeq" id="WP_094368464.1">
    <property type="nucleotide sequence ID" value="NZ_NOJY02000001.1"/>
</dbReference>
<dbReference type="OrthoDB" id="9779761at2"/>